<dbReference type="Proteomes" id="UP000009046">
    <property type="component" value="Unassembled WGS sequence"/>
</dbReference>
<gene>
    <name evidence="15" type="primary">8238663</name>
    <name evidence="14" type="ORF">Phum_PHUM227540</name>
</gene>
<accession>E0VIH0</accession>
<dbReference type="GO" id="GO:0000779">
    <property type="term" value="C:condensed chromosome, centromeric region"/>
    <property type="evidence" value="ECO:0007669"/>
    <property type="project" value="TreeGrafter"/>
</dbReference>
<evidence type="ECO:0000256" key="4">
    <source>
        <dbReference type="ARBA" id="ARBA00022454"/>
    </source>
</evidence>
<evidence type="ECO:0000313" key="14">
    <source>
        <dbReference type="EMBL" id="EEB13176.1"/>
    </source>
</evidence>
<comment type="similarity">
    <text evidence="3 10">Belongs to the CND1 (condensin subunit 1) family.</text>
</comment>
<dbReference type="EMBL" id="DS235199">
    <property type="protein sequence ID" value="EEB13176.1"/>
    <property type="molecule type" value="Genomic_DNA"/>
</dbReference>
<dbReference type="SUPFAM" id="SSF48371">
    <property type="entry name" value="ARM repeat"/>
    <property type="match status" value="1"/>
</dbReference>
<sequence length="1413" mass="162602">MFVRNFIIPLNRKDLLTHSSNDNFYVEEEYDVISLGEKLEFAKTALNEEGIDFIIEHFSCMFSLLQKFKQCSQNVKDKGWKILKKSFNILVKSLENLFEDVSCIDSELQWKMCNITKMIVYTVIEFMKIHQDENIKQSNKVLEGKPRKKLNKVINEESDWAEEKRLILIEMHSFLLLPLKLLWEPPVVDEDFVNLIGNFCYNCLEDPMINSVNAKSIKETIFQILGVLINNYLHGLSFCVKVVQLLKTNDHLVNALSYGVTYLVQECNCNSIVKEIVREVADTDGDQLAVDISGTRNLNLFIVQLAESVPKAIIPAIDLLITHLNGDSYSMRICVVGVLGEIVLSILTKENLDDNYKKMRDEYLTCLEEHIHDVNAFVRTKVLQTWQKLCLGKAIPVSRINRLLELVIGRLNDKSTNVKKQAVHLIRDLLEGNPFCGQLNCLEIQNQLQQEKKKLEQITNNYISKTDIDKWEEIKKNLLEIISTIDQDKDSSSVDKDFDESVDVLINSIGNYLMSGEYEKAIKMTFNLKNEFCKLYDIEIENCVTESLIDILHKIYTQKKTTILTISPEDQEKIEKHNVVIEYLENTLEFSKLIDLALPVILTFLDSNVTTDVLEAINFFSSAYLFGFTKALEGIRKMLHLIFSKESNIKSAVSNAYKDLYFQANGNERQKSLTTVENLSQLVLKLNFSQLEALEEVVKEWVKTEIIDKNIVQVIFEKFSAKNSKSENESKCWAALVLIRMIGSEEPKIIKNNLSILLNEGLKNRGSKNFFIAKETCKAFQFLVPSKEPGKNFDHSLRYPRDHEIFKVLHNLLRKGIWKTDDQYFIPMAEEAINLTFRCVENPDKFSCRLLHDMYNDILSKKWLKSKNEKEIKDINEIIIILLTRFISILGQVAANYVKYLEGPILDELKLRNQSEYEKKLRKMEENKKFNISIRKNRMLEFNKVAADDMDIDEMKKRTENEIVKGGGGFLAKFVPLILTICKNPGKYNNKPLQNASLITLSKFMQVSSIFCDDNLQLLVTICEKSQIRGRQENAIIALGALQYRFPNNLEPWTPHMYGMLKNSNPSVRYNSILILTDLIVNEMIKVRSHISSLAVCVVDEDVKIARVARHFFREYSQKGNSLYNVLPSLISNLTQRESQVSPDKFKIIMKFILSLVTKEKQFEYLVEKICQYFESATTERQWCDLAYCLSLLSYGEKSFKKIYENVKSFGGKMYLAEVYEAFCTIIADAGKNNQRDKGIVNEFQELVKEYRDKCCGNKIGNLESDNRKAAPVMPSKKKTKKKKYLPSDSEEEEEQEEEEEGGGGGGGATIEDNEDIKSVTKNLNKRKHEETNVKKKNLIRDCKEEESRDSEDLFEKDESDEDDSGGDYSLLAGKKKKKKRRGFDSGSPTVNGCKKKSVLLYGMNSNTPTRVR</sequence>
<keyword evidence="8" id="KW-0539">Nucleus</keyword>
<reference evidence="15" key="3">
    <citation type="submission" date="2020-05" db="UniProtKB">
        <authorList>
            <consortium name="EnsemblMetazoa"/>
        </authorList>
    </citation>
    <scope>IDENTIFICATION</scope>
    <source>
        <strain evidence="15">USDA</strain>
    </source>
</reference>
<dbReference type="KEGG" id="phu:Phum_PHUM227540"/>
<feature type="compositionally biased region" description="Acidic residues" evidence="11">
    <location>
        <begin position="1289"/>
        <end position="1302"/>
    </location>
</feature>
<feature type="domain" description="Condensin complex subunit 1 N-terminal" evidence="13">
    <location>
        <begin position="74"/>
        <end position="237"/>
    </location>
</feature>
<evidence type="ECO:0000256" key="7">
    <source>
        <dbReference type="ARBA" id="ARBA00023067"/>
    </source>
</evidence>
<evidence type="ECO:0000256" key="5">
    <source>
        <dbReference type="ARBA" id="ARBA00022618"/>
    </source>
</evidence>
<keyword evidence="5 10" id="KW-0132">Cell division</keyword>
<evidence type="ECO:0000256" key="9">
    <source>
        <dbReference type="ARBA" id="ARBA00023306"/>
    </source>
</evidence>
<evidence type="ECO:0000313" key="16">
    <source>
        <dbReference type="Proteomes" id="UP000009046"/>
    </source>
</evidence>
<dbReference type="InterPro" id="IPR007673">
    <property type="entry name" value="Condensin_cplx_su1"/>
</dbReference>
<dbReference type="EnsemblMetazoa" id="PHUM227540-RA">
    <property type="protein sequence ID" value="PHUM227540-PA"/>
    <property type="gene ID" value="PHUM227540"/>
</dbReference>
<evidence type="ECO:0000256" key="10">
    <source>
        <dbReference type="PIRNR" id="PIRNR017127"/>
    </source>
</evidence>
<keyword evidence="7 10" id="KW-0226">DNA condensation</keyword>
<feature type="compositionally biased region" description="Basic residues" evidence="11">
    <location>
        <begin position="1276"/>
        <end position="1285"/>
    </location>
</feature>
<keyword evidence="4" id="KW-0158">Chromosome</keyword>
<dbReference type="GO" id="GO:0042393">
    <property type="term" value="F:histone binding"/>
    <property type="evidence" value="ECO:0007669"/>
    <property type="project" value="TreeGrafter"/>
</dbReference>
<dbReference type="GeneID" id="8238663"/>
<dbReference type="EMBL" id="AAZO01002650">
    <property type="status" value="NOT_ANNOTATED_CDS"/>
    <property type="molecule type" value="Genomic_DNA"/>
</dbReference>
<dbReference type="GO" id="GO:0007076">
    <property type="term" value="P:mitotic chromosome condensation"/>
    <property type="evidence" value="ECO:0007669"/>
    <property type="project" value="InterPro"/>
</dbReference>
<organism>
    <name type="scientific">Pediculus humanus subsp. corporis</name>
    <name type="common">Body louse</name>
    <dbReference type="NCBI Taxonomy" id="121224"/>
    <lineage>
        <taxon>Eukaryota</taxon>
        <taxon>Metazoa</taxon>
        <taxon>Ecdysozoa</taxon>
        <taxon>Arthropoda</taxon>
        <taxon>Hexapoda</taxon>
        <taxon>Insecta</taxon>
        <taxon>Pterygota</taxon>
        <taxon>Neoptera</taxon>
        <taxon>Paraneoptera</taxon>
        <taxon>Psocodea</taxon>
        <taxon>Troctomorpha</taxon>
        <taxon>Phthiraptera</taxon>
        <taxon>Anoplura</taxon>
        <taxon>Pediculidae</taxon>
        <taxon>Pediculus</taxon>
    </lineage>
</organism>
<dbReference type="Pfam" id="PF12717">
    <property type="entry name" value="Cnd1"/>
    <property type="match status" value="1"/>
</dbReference>
<dbReference type="OMA" id="CPLEKLW"/>
<dbReference type="Gene3D" id="1.25.10.10">
    <property type="entry name" value="Leucine-rich Repeat Variant"/>
    <property type="match status" value="2"/>
</dbReference>
<evidence type="ECO:0000256" key="6">
    <source>
        <dbReference type="ARBA" id="ARBA00022776"/>
    </source>
</evidence>
<dbReference type="GO" id="GO:0010032">
    <property type="term" value="P:meiotic chromosome condensation"/>
    <property type="evidence" value="ECO:0007669"/>
    <property type="project" value="TreeGrafter"/>
</dbReference>
<keyword evidence="6 10" id="KW-0498">Mitosis</keyword>
<reference evidence="14" key="2">
    <citation type="submission" date="2007-04" db="EMBL/GenBank/DDBJ databases">
        <title>The genome of the human body louse.</title>
        <authorList>
            <consortium name="The Human Body Louse Genome Consortium"/>
            <person name="Kirkness E."/>
            <person name="Walenz B."/>
            <person name="Hass B."/>
            <person name="Bruggner R."/>
            <person name="Strausberg R."/>
        </authorList>
    </citation>
    <scope>NUCLEOTIDE SEQUENCE</scope>
    <source>
        <strain evidence="14">USDA</strain>
    </source>
</reference>
<dbReference type="PIRSF" id="PIRSF017127">
    <property type="entry name" value="Condensin_D2"/>
    <property type="match status" value="1"/>
</dbReference>
<keyword evidence="9 10" id="KW-0131">Cell cycle</keyword>
<dbReference type="InParanoid" id="E0VIH0"/>
<feature type="domain" description="Condensin complex subunit 1 C-terminal" evidence="12">
    <location>
        <begin position="1034"/>
        <end position="1191"/>
    </location>
</feature>
<protein>
    <recommendedName>
        <fullName evidence="10">Condensin complex subunit 1</fullName>
    </recommendedName>
</protein>
<comment type="subcellular location">
    <subcellularLocation>
        <location evidence="2">Chromosome</location>
    </subcellularLocation>
    <subcellularLocation>
        <location evidence="1">Nucleus</location>
    </subcellularLocation>
</comment>
<evidence type="ECO:0000259" key="13">
    <source>
        <dbReference type="Pfam" id="PF12922"/>
    </source>
</evidence>
<dbReference type="InterPro" id="IPR011989">
    <property type="entry name" value="ARM-like"/>
</dbReference>
<dbReference type="CTD" id="8238663"/>
<dbReference type="OrthoDB" id="436262at2759"/>
<dbReference type="FunCoup" id="E0VIH0">
    <property type="interactions" value="824"/>
</dbReference>
<dbReference type="InterPro" id="IPR024324">
    <property type="entry name" value="Condensin_cplx_su1_N"/>
</dbReference>
<dbReference type="InterPro" id="IPR032682">
    <property type="entry name" value="Cnd1_C"/>
</dbReference>
<comment type="function">
    <text evidence="10">Regulatory subunit of the condensin complex, a complex required for conversion of interphase chromatin into mitotic-like condense chromosomes. The condensin complex probably introduces positive supercoils into relaxed DNA in the presence of type I topoisomerases and converts nicked DNA into positive knotted forms in the presence of type II topoisomerases.</text>
</comment>
<evidence type="ECO:0000256" key="1">
    <source>
        <dbReference type="ARBA" id="ARBA00004123"/>
    </source>
</evidence>
<evidence type="ECO:0000256" key="3">
    <source>
        <dbReference type="ARBA" id="ARBA00009606"/>
    </source>
</evidence>
<dbReference type="PANTHER" id="PTHR14222:SF2">
    <property type="entry name" value="CONDENSIN COMPLEX SUBUNIT 1"/>
    <property type="match status" value="1"/>
</dbReference>
<evidence type="ECO:0000256" key="8">
    <source>
        <dbReference type="ARBA" id="ARBA00023242"/>
    </source>
</evidence>
<evidence type="ECO:0000256" key="2">
    <source>
        <dbReference type="ARBA" id="ARBA00004286"/>
    </source>
</evidence>
<dbReference type="InterPro" id="IPR026971">
    <property type="entry name" value="CND1/NCAPD3"/>
</dbReference>
<dbReference type="GO" id="GO:0000796">
    <property type="term" value="C:condensin complex"/>
    <property type="evidence" value="ECO:0007669"/>
    <property type="project" value="TreeGrafter"/>
</dbReference>
<feature type="compositionally biased region" description="Basic and acidic residues" evidence="11">
    <location>
        <begin position="1328"/>
        <end position="1354"/>
    </location>
</feature>
<evidence type="ECO:0000313" key="15">
    <source>
        <dbReference type="EnsemblMetazoa" id="PHUM227540-PA"/>
    </source>
</evidence>
<dbReference type="PANTHER" id="PTHR14222">
    <property type="entry name" value="CONDENSIN"/>
    <property type="match status" value="1"/>
</dbReference>
<keyword evidence="16" id="KW-1185">Reference proteome</keyword>
<dbReference type="Pfam" id="PF12922">
    <property type="entry name" value="Cnd1_N"/>
    <property type="match status" value="1"/>
</dbReference>
<proteinExistence type="inferred from homology"/>
<dbReference type="GO" id="GO:0005634">
    <property type="term" value="C:nucleus"/>
    <property type="evidence" value="ECO:0007669"/>
    <property type="project" value="UniProtKB-SubCell"/>
</dbReference>
<dbReference type="VEuPathDB" id="VectorBase:PHUM227540"/>
<feature type="region of interest" description="Disordered" evidence="11">
    <location>
        <begin position="1266"/>
        <end position="1394"/>
    </location>
</feature>
<dbReference type="STRING" id="121224.E0VIH0"/>
<evidence type="ECO:0000256" key="11">
    <source>
        <dbReference type="SAM" id="MobiDB-lite"/>
    </source>
</evidence>
<reference evidence="14" key="1">
    <citation type="submission" date="2007-04" db="EMBL/GenBank/DDBJ databases">
        <title>Annotation of Pediculus humanus corporis strain USDA.</title>
        <authorList>
            <person name="Kirkness E."/>
            <person name="Hannick L."/>
            <person name="Hass B."/>
            <person name="Bruggner R."/>
            <person name="Lawson D."/>
            <person name="Bidwell S."/>
            <person name="Joardar V."/>
            <person name="Caler E."/>
            <person name="Walenz B."/>
            <person name="Inman J."/>
            <person name="Schobel S."/>
            <person name="Galinsky K."/>
            <person name="Amedeo P."/>
            <person name="Strausberg R."/>
        </authorList>
    </citation>
    <scope>NUCLEOTIDE SEQUENCE</scope>
    <source>
        <strain evidence="14">USDA</strain>
    </source>
</reference>
<dbReference type="HOGENOM" id="CLU_001867_3_2_1"/>
<dbReference type="RefSeq" id="XP_002425914.1">
    <property type="nucleotide sequence ID" value="XM_002425869.1"/>
</dbReference>
<feature type="compositionally biased region" description="Acidic residues" evidence="11">
    <location>
        <begin position="1355"/>
        <end position="1366"/>
    </location>
</feature>
<dbReference type="eggNOG" id="KOG0414">
    <property type="taxonomic scope" value="Eukaryota"/>
</dbReference>
<dbReference type="InterPro" id="IPR016024">
    <property type="entry name" value="ARM-type_fold"/>
</dbReference>
<dbReference type="GO" id="GO:0051301">
    <property type="term" value="P:cell division"/>
    <property type="evidence" value="ECO:0007669"/>
    <property type="project" value="UniProtKB-KW"/>
</dbReference>
<name>E0VIH0_PEDHC</name>
<evidence type="ECO:0000259" key="12">
    <source>
        <dbReference type="Pfam" id="PF12717"/>
    </source>
</evidence>